<reference evidence="5 7" key="1">
    <citation type="submission" date="2015-11" db="EMBL/GenBank/DDBJ databases">
        <title>Genomic analysis of 38 Legionella species identifies large and diverse effector repertoires.</title>
        <authorList>
            <person name="Burstein D."/>
            <person name="Amaro F."/>
            <person name="Zusman T."/>
            <person name="Lifshitz Z."/>
            <person name="Cohen O."/>
            <person name="Gilbert J.A."/>
            <person name="Pupko T."/>
            <person name="Shuman H.A."/>
            <person name="Segal G."/>
        </authorList>
    </citation>
    <scope>NUCLEOTIDE SEQUENCE [LARGE SCALE GENOMIC DNA]</scope>
    <source>
        <strain evidence="5 7">Bercovier 4</strain>
    </source>
</reference>
<dbReference type="OrthoDB" id="5648927at2"/>
<dbReference type="Proteomes" id="UP000054761">
    <property type="component" value="Unassembled WGS sequence"/>
</dbReference>
<keyword evidence="4" id="KW-0131">Cell cycle</keyword>
<dbReference type="RefSeq" id="WP_058501926.1">
    <property type="nucleotide sequence ID" value="NZ_CAAAJA010000026.1"/>
</dbReference>
<dbReference type="Proteomes" id="UP000295517">
    <property type="component" value="Chromosome"/>
</dbReference>
<protein>
    <submittedName>
        <fullName evidence="5">Cell division protein ZapD</fullName>
    </submittedName>
</protein>
<dbReference type="Pfam" id="PF07072">
    <property type="entry name" value="ZapD"/>
    <property type="match status" value="1"/>
</dbReference>
<evidence type="ECO:0000256" key="3">
    <source>
        <dbReference type="ARBA" id="ARBA00023210"/>
    </source>
</evidence>
<dbReference type="InterPro" id="IPR027462">
    <property type="entry name" value="ZapD_C"/>
</dbReference>
<dbReference type="PANTHER" id="PTHR39455:SF1">
    <property type="entry name" value="CELL DIVISION PROTEIN ZAPD"/>
    <property type="match status" value="1"/>
</dbReference>
<keyword evidence="3" id="KW-0717">Septation</keyword>
<proteinExistence type="predicted"/>
<dbReference type="Gene3D" id="2.60.440.10">
    <property type="entry name" value="YacF-like domains"/>
    <property type="match status" value="1"/>
</dbReference>
<dbReference type="InterPro" id="IPR036268">
    <property type="entry name" value="ZapD_sf"/>
</dbReference>
<dbReference type="GO" id="GO:0032153">
    <property type="term" value="C:cell division site"/>
    <property type="evidence" value="ECO:0007669"/>
    <property type="project" value="TreeGrafter"/>
</dbReference>
<organism evidence="5 7">
    <name type="scientific">Legionella israelensis</name>
    <dbReference type="NCBI Taxonomy" id="454"/>
    <lineage>
        <taxon>Bacteria</taxon>
        <taxon>Pseudomonadati</taxon>
        <taxon>Pseudomonadota</taxon>
        <taxon>Gammaproteobacteria</taxon>
        <taxon>Legionellales</taxon>
        <taxon>Legionellaceae</taxon>
        <taxon>Legionella</taxon>
    </lineage>
</organism>
<dbReference type="InterPro" id="IPR009777">
    <property type="entry name" value="ZapD"/>
</dbReference>
<keyword evidence="7" id="KW-1185">Reference proteome</keyword>
<reference evidence="6 8" key="2">
    <citation type="submission" date="2019-03" db="EMBL/GenBank/DDBJ databases">
        <title>Diverse conjugative elements silence natural transformation in Legionella species.</title>
        <authorList>
            <person name="Durieux I."/>
            <person name="Ginevra C."/>
            <person name="Attaiech L."/>
            <person name="Picq K."/>
            <person name="Juan P.A."/>
            <person name="Jarraud S."/>
            <person name="Charpentier X."/>
        </authorList>
    </citation>
    <scope>NUCLEOTIDE SEQUENCE [LARGE SCALE GENOMIC DNA]</scope>
    <source>
        <strain evidence="6 8">HL-0427-4011</strain>
    </source>
</reference>
<dbReference type="EMBL" id="LNYH01000093">
    <property type="protein sequence ID" value="KTD21465.1"/>
    <property type="molecule type" value="Genomic_DNA"/>
</dbReference>
<keyword evidence="1" id="KW-0963">Cytoplasm</keyword>
<dbReference type="Gene3D" id="1.10.3900.10">
    <property type="entry name" value="YacF-like"/>
    <property type="match status" value="1"/>
</dbReference>
<dbReference type="SUPFAM" id="SSF160950">
    <property type="entry name" value="YacF-like"/>
    <property type="match status" value="1"/>
</dbReference>
<keyword evidence="2 5" id="KW-0132">Cell division</keyword>
<accession>A0A0W0VP00</accession>
<dbReference type="EMBL" id="CP038254">
    <property type="protein sequence ID" value="QBR84200.1"/>
    <property type="molecule type" value="Genomic_DNA"/>
</dbReference>
<dbReference type="STRING" id="454.Lisr_1574"/>
<evidence type="ECO:0000256" key="2">
    <source>
        <dbReference type="ARBA" id="ARBA00022618"/>
    </source>
</evidence>
<evidence type="ECO:0000256" key="4">
    <source>
        <dbReference type="ARBA" id="ARBA00023306"/>
    </source>
</evidence>
<evidence type="ECO:0000313" key="7">
    <source>
        <dbReference type="Proteomes" id="UP000054761"/>
    </source>
</evidence>
<sequence>MQTKTITFQLATHFLSRIALRIECLLSTIKQACEESHEAIHRYALKNLVEITEIVEKPELKSRFLKEFMRFEYVISKSNTSINNNLLEHLSDQIYLLNHVAGPFGEEINKQHFLKSVRHIQQPNSKECEFSSPQLIMWLDLDPKKRQTEFMAWLELLTDLEETVNIYLSLLRATTFYSTIRALNGYYQYSLSPKIPCHLIQLQIDKSLKLVPKLQVGHHGLTIRLYELLSLKEAKHCSIDMEIAICQL</sequence>
<name>A0A0W0VP00_9GAMM</name>
<evidence type="ECO:0000256" key="1">
    <source>
        <dbReference type="ARBA" id="ARBA00022490"/>
    </source>
</evidence>
<dbReference type="AlphaFoldDB" id="A0A0W0VP00"/>
<dbReference type="PATRIC" id="fig|454.4.peg.1715"/>
<dbReference type="PANTHER" id="PTHR39455">
    <property type="entry name" value="CELL DIVISION PROTEIN ZAPD"/>
    <property type="match status" value="1"/>
</dbReference>
<evidence type="ECO:0000313" key="5">
    <source>
        <dbReference type="EMBL" id="KTD21465.1"/>
    </source>
</evidence>
<evidence type="ECO:0000313" key="8">
    <source>
        <dbReference type="Proteomes" id="UP000295517"/>
    </source>
</evidence>
<dbReference type="GO" id="GO:0043093">
    <property type="term" value="P:FtsZ-dependent cytokinesis"/>
    <property type="evidence" value="ECO:0007669"/>
    <property type="project" value="TreeGrafter"/>
</dbReference>
<gene>
    <name evidence="5" type="primary">zapD</name>
    <name evidence="6" type="ORF">E3983_07400</name>
    <name evidence="5" type="ORF">Lisr_1574</name>
</gene>
<evidence type="ECO:0000313" key="6">
    <source>
        <dbReference type="EMBL" id="QBR84200.1"/>
    </source>
</evidence>
<dbReference type="GO" id="GO:0000917">
    <property type="term" value="P:division septum assembly"/>
    <property type="evidence" value="ECO:0007669"/>
    <property type="project" value="UniProtKB-KW"/>
</dbReference>